<organism evidence="8 9">
    <name type="scientific">Roseospira visakhapatnamensis</name>
    <dbReference type="NCBI Taxonomy" id="390880"/>
    <lineage>
        <taxon>Bacteria</taxon>
        <taxon>Pseudomonadati</taxon>
        <taxon>Pseudomonadota</taxon>
        <taxon>Alphaproteobacteria</taxon>
        <taxon>Rhodospirillales</taxon>
        <taxon>Rhodospirillaceae</taxon>
        <taxon>Roseospira</taxon>
    </lineage>
</organism>
<evidence type="ECO:0000256" key="7">
    <source>
        <dbReference type="SAM" id="MobiDB-lite"/>
    </source>
</evidence>
<comment type="function">
    <text evidence="6">Binds the cellulose synthase activator, bis-(3'-5') cyclic diguanylic acid (c-di-GMP).</text>
</comment>
<keyword evidence="2 6" id="KW-1003">Cell membrane</keyword>
<feature type="transmembrane region" description="Helical" evidence="6">
    <location>
        <begin position="842"/>
        <end position="863"/>
    </location>
</feature>
<keyword evidence="5 6" id="KW-0472">Membrane</keyword>
<dbReference type="RefSeq" id="WP_184042690.1">
    <property type="nucleotide sequence ID" value="NZ_JACIGK010000003.1"/>
</dbReference>
<dbReference type="Gene3D" id="2.60.120.260">
    <property type="entry name" value="Galactose-binding domain-like"/>
    <property type="match status" value="2"/>
</dbReference>
<dbReference type="EMBL" id="JACIGK010000003">
    <property type="protein sequence ID" value="MBB4265081.1"/>
    <property type="molecule type" value="Genomic_DNA"/>
</dbReference>
<comment type="similarity">
    <text evidence="6">Belongs to the AcsB/BcsB family.</text>
</comment>
<dbReference type="AlphaFoldDB" id="A0A7W6RBI2"/>
<comment type="pathway">
    <text evidence="6">Glycan metabolism; bacterial cellulose biosynthesis.</text>
</comment>
<comment type="caution">
    <text evidence="8">The sequence shown here is derived from an EMBL/GenBank/DDBJ whole genome shotgun (WGS) entry which is preliminary data.</text>
</comment>
<feature type="compositionally biased region" description="Low complexity" evidence="7">
    <location>
        <begin position="84"/>
        <end position="105"/>
    </location>
</feature>
<comment type="subcellular location">
    <subcellularLocation>
        <location evidence="6">Cell inner membrane</location>
    </subcellularLocation>
    <subcellularLocation>
        <location evidence="1">Cell membrane</location>
        <topology evidence="1">Single-pass membrane protein</topology>
    </subcellularLocation>
</comment>
<gene>
    <name evidence="8" type="ORF">GGD89_000692</name>
</gene>
<keyword evidence="6" id="KW-0135">Cellulose biosynthesis</keyword>
<comment type="subunit">
    <text evidence="6">Tightly associated with the cellulose synthase catalytic subunit.</text>
</comment>
<evidence type="ECO:0000313" key="8">
    <source>
        <dbReference type="EMBL" id="MBB4265081.1"/>
    </source>
</evidence>
<evidence type="ECO:0000256" key="1">
    <source>
        <dbReference type="ARBA" id="ARBA00004162"/>
    </source>
</evidence>
<dbReference type="UniPathway" id="UPA00694"/>
<dbReference type="Proteomes" id="UP000554286">
    <property type="component" value="Unassembled WGS sequence"/>
</dbReference>
<name>A0A7W6RBI2_9PROT</name>
<evidence type="ECO:0000256" key="4">
    <source>
        <dbReference type="ARBA" id="ARBA00022989"/>
    </source>
</evidence>
<evidence type="ECO:0000256" key="3">
    <source>
        <dbReference type="ARBA" id="ARBA00022692"/>
    </source>
</evidence>
<dbReference type="GO" id="GO:0030244">
    <property type="term" value="P:cellulose biosynthetic process"/>
    <property type="evidence" value="ECO:0007669"/>
    <property type="project" value="UniProtKB-KW"/>
</dbReference>
<evidence type="ECO:0000256" key="5">
    <source>
        <dbReference type="ARBA" id="ARBA00023136"/>
    </source>
</evidence>
<feature type="region of interest" description="Disordered" evidence="7">
    <location>
        <begin position="71"/>
        <end position="112"/>
    </location>
</feature>
<dbReference type="GO" id="GO:0006011">
    <property type="term" value="P:UDP-alpha-D-glucose metabolic process"/>
    <property type="evidence" value="ECO:0007669"/>
    <property type="project" value="InterPro"/>
</dbReference>
<evidence type="ECO:0000256" key="6">
    <source>
        <dbReference type="RuleBase" id="RU365021"/>
    </source>
</evidence>
<dbReference type="PANTHER" id="PTHR39083:SF1">
    <property type="entry name" value="CYCLIC DI-GMP-BINDING PROTEIN"/>
    <property type="match status" value="1"/>
</dbReference>
<keyword evidence="9" id="KW-1185">Reference proteome</keyword>
<dbReference type="Pfam" id="PF03170">
    <property type="entry name" value="BcsB"/>
    <property type="match status" value="1"/>
</dbReference>
<keyword evidence="6" id="KW-0997">Cell inner membrane</keyword>
<evidence type="ECO:0000256" key="2">
    <source>
        <dbReference type="ARBA" id="ARBA00022475"/>
    </source>
</evidence>
<feature type="region of interest" description="Disordered" evidence="7">
    <location>
        <begin position="714"/>
        <end position="743"/>
    </location>
</feature>
<keyword evidence="3 6" id="KW-0812">Transmembrane</keyword>
<dbReference type="GO" id="GO:0005886">
    <property type="term" value="C:plasma membrane"/>
    <property type="evidence" value="ECO:0007669"/>
    <property type="project" value="UniProtKB-SubCell"/>
</dbReference>
<keyword evidence="4 6" id="KW-1133">Transmembrane helix</keyword>
<proteinExistence type="inferred from homology"/>
<sequence>MGNGKIWRGRVAIGRLRDLVSNVAMNRDGAGRDGARIPSRGLGPTTPALGSGLVLAVMLALMPAMSLAQSAGVPTRPSTGGAGMMSDGAPAAPGPAGAGRLSAGGPAFGEADSQGSRRVAAEATDRANGRAGFGPRYGLDGLTTDDRYSLAKFVPETGPIRLNGVGPRRSISIPFAGRLDLDSVEVRLTFTNSIALLPERSALTVRWNETAIGQVRLDRKGTRNQVRVPVPVELITAGFNSLTIEAAQHYTYECEDISAPELWTEIDTSRSEIIVNGTRNNDSITLARLDQVFSPGIGGVRDLTVVTPDVTVRPGALYWSGLIAQSTGLRLQYEPAIIRHQALGSGSLPDTDQVMAGTVNDLRGSLPNFPWRSVTGPVIAVLPAGSGGQAMRLVITGTSDDEVTTAALALLFIDFPLADAWWMRVNAIEGGGEQPVGVRKFLVPGTTYTLKDLGVPSLLIDGSGGTVRNDIALLMPADLWAGENAQVKLFLDLTYGAAFHPTSVFNIFLNGDLEHAIHLNDKAGGSFREYEVRIPLRSFSPGYNTLTFESYLVAEQLEPCVTFYKENLVMTLFNSSSLVLPKAEHYVPLPDLQLLAKTGIPLFQPDRLRSTGVGVLNTSPEVITAALTLVGKLTQVAAAPLPGLEVVPRNPTDKEHVLLVGTVQSLRPDLFRRAGATLGEVQRIPYESHQYADEERQQASEAVAADDGGGLGGWFDSVLGEGDESAGAPAEPAPTRTASSPGPRNYVAHGAGLGDTAIIMGFPSPNQSDGTVTLVTAETAEALLAGVARLVDPAFWDALKGDIMIWRDSPTTAETRTISPLVHVGDMNPISQASYHVSKSPWMWIIGALVIIVLLAVIANVLLRNRARRKNVDSHGD</sequence>
<dbReference type="InterPro" id="IPR018513">
    <property type="entry name" value="Cell_synthase_bac"/>
</dbReference>
<reference evidence="8 9" key="1">
    <citation type="submission" date="2020-08" db="EMBL/GenBank/DDBJ databases">
        <title>Genome sequencing of Purple Non-Sulfur Bacteria from various extreme environments.</title>
        <authorList>
            <person name="Mayer M."/>
        </authorList>
    </citation>
    <scope>NUCLEOTIDE SEQUENCE [LARGE SCALE GENOMIC DNA]</scope>
    <source>
        <strain evidence="8 9">JA131</strain>
    </source>
</reference>
<evidence type="ECO:0000313" key="9">
    <source>
        <dbReference type="Proteomes" id="UP000554286"/>
    </source>
</evidence>
<protein>
    <recommendedName>
        <fullName evidence="6">Cyclic di-GMP-binding protein</fullName>
    </recommendedName>
    <alternativeName>
        <fullName evidence="6">Cellulose synthase regulatory subunit</fullName>
    </alternativeName>
</protein>
<accession>A0A7W6RBI2</accession>
<dbReference type="PANTHER" id="PTHR39083">
    <property type="entry name" value="CYCLIC DI-GMP-BINDING PROTEIN"/>
    <property type="match status" value="1"/>
</dbReference>
<keyword evidence="6" id="KW-0973">c-di-GMP</keyword>